<sequence length="72" mass="8591">MKTQFNKYIYIALNILGIFYLKEKSIGQALIYLGIALAFDPFDTNQKFNDRPTWQKNGLNCKPRYCFWIDIY</sequence>
<protein>
    <submittedName>
        <fullName evidence="1">Uncharacterized protein</fullName>
    </submittedName>
</protein>
<gene>
    <name evidence="1" type="ORF">SKC35_07095</name>
</gene>
<evidence type="ECO:0000313" key="1">
    <source>
        <dbReference type="EMBL" id="MFD3293447.1"/>
    </source>
</evidence>
<organism evidence="1 2">
    <name type="scientific">Aquirufa originis</name>
    <dbReference type="NCBI Taxonomy" id="3096514"/>
    <lineage>
        <taxon>Bacteria</taxon>
        <taxon>Pseudomonadati</taxon>
        <taxon>Bacteroidota</taxon>
        <taxon>Cytophagia</taxon>
        <taxon>Cytophagales</taxon>
        <taxon>Flectobacillaceae</taxon>
        <taxon>Aquirufa</taxon>
    </lineage>
</organism>
<keyword evidence="2" id="KW-1185">Reference proteome</keyword>
<dbReference type="EMBL" id="JBBKXY010000002">
    <property type="protein sequence ID" value="MFD3293447.1"/>
    <property type="molecule type" value="Genomic_DNA"/>
</dbReference>
<name>A0ABW6D8S5_9BACT</name>
<evidence type="ECO:0000313" key="2">
    <source>
        <dbReference type="Proteomes" id="UP001598112"/>
    </source>
</evidence>
<comment type="caution">
    <text evidence="1">The sequence shown here is derived from an EMBL/GenBank/DDBJ whole genome shotgun (WGS) entry which is preliminary data.</text>
</comment>
<accession>A0ABW6D8S5</accession>
<reference evidence="1 2" key="1">
    <citation type="submission" date="2024-03" db="EMBL/GenBank/DDBJ databases">
        <title>Aquirufa genome sequencing.</title>
        <authorList>
            <person name="Pitt A."/>
            <person name="Hahn M.W."/>
        </authorList>
    </citation>
    <scope>NUCLEOTIDE SEQUENCE [LARGE SCALE GENOMIC DNA]</scope>
    <source>
        <strain evidence="1 2">KTFRIE-69F</strain>
    </source>
</reference>
<dbReference type="RefSeq" id="WP_377978695.1">
    <property type="nucleotide sequence ID" value="NZ_JBBKXY010000002.1"/>
</dbReference>
<dbReference type="Proteomes" id="UP001598112">
    <property type="component" value="Unassembled WGS sequence"/>
</dbReference>
<proteinExistence type="predicted"/>